<sequence length="159" mass="18344">MSSKTILIGLGIFRCGHEKSVCGRPSWELAPYDCTSQITEEFASWCKLVSKECRSSGYAEECRVVHFSTQFFILNRAKAPPIRIGSQIVWQAIRLDFIDDKDKMIAKDYELHDRSLHFSTFEVRRFGRGITTSVFDTGEVLSNEYRKISQRLTLHNLEN</sequence>
<name>A0A3M6TWD2_POCDA</name>
<dbReference type="EMBL" id="RCHS01002791">
    <property type="protein sequence ID" value="RMX45690.1"/>
    <property type="molecule type" value="Genomic_DNA"/>
</dbReference>
<dbReference type="Proteomes" id="UP000275408">
    <property type="component" value="Unassembled WGS sequence"/>
</dbReference>
<protein>
    <submittedName>
        <fullName evidence="1">Uncharacterized protein</fullName>
    </submittedName>
</protein>
<accession>A0A3M6TWD2</accession>
<evidence type="ECO:0000313" key="2">
    <source>
        <dbReference type="Proteomes" id="UP000275408"/>
    </source>
</evidence>
<proteinExistence type="predicted"/>
<dbReference type="AlphaFoldDB" id="A0A3M6TWD2"/>
<keyword evidence="2" id="KW-1185">Reference proteome</keyword>
<reference evidence="1 2" key="1">
    <citation type="journal article" date="2018" name="Sci. Rep.">
        <title>Comparative analysis of the Pocillopora damicornis genome highlights role of immune system in coral evolution.</title>
        <authorList>
            <person name="Cunning R."/>
            <person name="Bay R.A."/>
            <person name="Gillette P."/>
            <person name="Baker A.C."/>
            <person name="Traylor-Knowles N."/>
        </authorList>
    </citation>
    <scope>NUCLEOTIDE SEQUENCE [LARGE SCALE GENOMIC DNA]</scope>
    <source>
        <strain evidence="1">RSMAS</strain>
        <tissue evidence="1">Whole animal</tissue>
    </source>
</reference>
<gene>
    <name evidence="1" type="ORF">pdam_00019973</name>
</gene>
<evidence type="ECO:0000313" key="1">
    <source>
        <dbReference type="EMBL" id="RMX45690.1"/>
    </source>
</evidence>
<organism evidence="1 2">
    <name type="scientific">Pocillopora damicornis</name>
    <name type="common">Cauliflower coral</name>
    <name type="synonym">Millepora damicornis</name>
    <dbReference type="NCBI Taxonomy" id="46731"/>
    <lineage>
        <taxon>Eukaryota</taxon>
        <taxon>Metazoa</taxon>
        <taxon>Cnidaria</taxon>
        <taxon>Anthozoa</taxon>
        <taxon>Hexacorallia</taxon>
        <taxon>Scleractinia</taxon>
        <taxon>Astrocoeniina</taxon>
        <taxon>Pocilloporidae</taxon>
        <taxon>Pocillopora</taxon>
    </lineage>
</organism>
<comment type="caution">
    <text evidence="1">The sequence shown here is derived from an EMBL/GenBank/DDBJ whole genome shotgun (WGS) entry which is preliminary data.</text>
</comment>